<dbReference type="EMBL" id="JBHRTK010000004">
    <property type="protein sequence ID" value="MFC3205387.1"/>
    <property type="molecule type" value="Genomic_DNA"/>
</dbReference>
<dbReference type="InterPro" id="IPR006140">
    <property type="entry name" value="D-isomer_DH_NAD-bd"/>
</dbReference>
<dbReference type="SUPFAM" id="SSF51735">
    <property type="entry name" value="NAD(P)-binding Rossmann-fold domains"/>
    <property type="match status" value="1"/>
</dbReference>
<sequence length="322" mass="34682">MSRKPTVILHTNSPAPALEALRADHGDLDIHTCDNYSGLPGLVARTGAEVVYSVRFAGTPQFPRPALVESPTVRWVSVGGSGTDHLQPWDPREVTVTNAAGVAANMMAEYVLGAMLSFSLDLRGFQRRQRERQWAPRPMRPVEGRTVLILGLGKTGQAVAQRAKAMGMTVIGVRAQPAAIASVDEVHGAQELPALWPRADFIVVCVPLLPDTRGLVGPDALAAIKSGTFLIDVSRGGVVDQAALMAALDAGHLAGAALDVFETEPLPPENPLWAYENVTITPHCSSIYDGWDLKAVRMFSDNLARYRRGEPLQNVVVPQRGY</sequence>
<gene>
    <name evidence="4" type="ORF">ACFOHJ_04120</name>
</gene>
<keyword evidence="5" id="KW-1185">Reference proteome</keyword>
<dbReference type="RefSeq" id="WP_378218813.1">
    <property type="nucleotide sequence ID" value="NZ_JBHRTK010000004.1"/>
</dbReference>
<accession>A0ABV7K776</accession>
<feature type="domain" description="D-isomer specific 2-hydroxyacid dehydrogenase NAD-binding" evidence="3">
    <location>
        <begin position="113"/>
        <end position="285"/>
    </location>
</feature>
<reference evidence="5" key="1">
    <citation type="journal article" date="2019" name="Int. J. Syst. Evol. Microbiol.">
        <title>The Global Catalogue of Microorganisms (GCM) 10K type strain sequencing project: providing services to taxonomists for standard genome sequencing and annotation.</title>
        <authorList>
            <consortium name="The Broad Institute Genomics Platform"/>
            <consortium name="The Broad Institute Genome Sequencing Center for Infectious Disease"/>
            <person name="Wu L."/>
            <person name="Ma J."/>
        </authorList>
    </citation>
    <scope>NUCLEOTIDE SEQUENCE [LARGE SCALE GENOMIC DNA]</scope>
    <source>
        <strain evidence="5">KCTC 52165</strain>
    </source>
</reference>
<evidence type="ECO:0000256" key="1">
    <source>
        <dbReference type="ARBA" id="ARBA00023002"/>
    </source>
</evidence>
<comment type="caution">
    <text evidence="4">The sequence shown here is derived from an EMBL/GenBank/DDBJ whole genome shotgun (WGS) entry which is preliminary data.</text>
</comment>
<dbReference type="Gene3D" id="3.40.50.720">
    <property type="entry name" value="NAD(P)-binding Rossmann-like Domain"/>
    <property type="match status" value="2"/>
</dbReference>
<dbReference type="CDD" id="cd05300">
    <property type="entry name" value="2-Hacid_dh_1"/>
    <property type="match status" value="1"/>
</dbReference>
<dbReference type="PANTHER" id="PTHR43333">
    <property type="entry name" value="2-HACID_DH_C DOMAIN-CONTAINING PROTEIN"/>
    <property type="match status" value="1"/>
</dbReference>
<dbReference type="Proteomes" id="UP001595583">
    <property type="component" value="Unassembled WGS sequence"/>
</dbReference>
<keyword evidence="2" id="KW-0520">NAD</keyword>
<name>A0ABV7K776_9HYPH</name>
<protein>
    <submittedName>
        <fullName evidence="4">D-2-hydroxyacid dehydrogenase</fullName>
    </submittedName>
</protein>
<dbReference type="SUPFAM" id="SSF52283">
    <property type="entry name" value="Formate/glycerate dehydrogenase catalytic domain-like"/>
    <property type="match status" value="1"/>
</dbReference>
<proteinExistence type="predicted"/>
<evidence type="ECO:0000313" key="4">
    <source>
        <dbReference type="EMBL" id="MFC3205387.1"/>
    </source>
</evidence>
<dbReference type="PANTHER" id="PTHR43333:SF1">
    <property type="entry name" value="D-ISOMER SPECIFIC 2-HYDROXYACID DEHYDROGENASE NAD-BINDING DOMAIN-CONTAINING PROTEIN"/>
    <property type="match status" value="1"/>
</dbReference>
<organism evidence="4 5">
    <name type="scientific">Aquamicrobium soli</name>
    <dbReference type="NCBI Taxonomy" id="1811518"/>
    <lineage>
        <taxon>Bacteria</taxon>
        <taxon>Pseudomonadati</taxon>
        <taxon>Pseudomonadota</taxon>
        <taxon>Alphaproteobacteria</taxon>
        <taxon>Hyphomicrobiales</taxon>
        <taxon>Phyllobacteriaceae</taxon>
        <taxon>Aquamicrobium</taxon>
    </lineage>
</organism>
<keyword evidence="1" id="KW-0560">Oxidoreductase</keyword>
<evidence type="ECO:0000256" key="2">
    <source>
        <dbReference type="ARBA" id="ARBA00023027"/>
    </source>
</evidence>
<dbReference type="InterPro" id="IPR036291">
    <property type="entry name" value="NAD(P)-bd_dom_sf"/>
</dbReference>
<evidence type="ECO:0000259" key="3">
    <source>
        <dbReference type="Pfam" id="PF02826"/>
    </source>
</evidence>
<dbReference type="Pfam" id="PF02826">
    <property type="entry name" value="2-Hacid_dh_C"/>
    <property type="match status" value="1"/>
</dbReference>
<evidence type="ECO:0000313" key="5">
    <source>
        <dbReference type="Proteomes" id="UP001595583"/>
    </source>
</evidence>